<dbReference type="KEGG" id="pbk:Back11_08230"/>
<proteinExistence type="predicted"/>
<dbReference type="EMBL" id="AP019308">
    <property type="protein sequence ID" value="BBH19478.1"/>
    <property type="molecule type" value="Genomic_DNA"/>
</dbReference>
<protein>
    <submittedName>
        <fullName evidence="1">Uncharacterized protein</fullName>
    </submittedName>
</protein>
<organism evidence="1 2">
    <name type="scientific">Paenibacillus baekrokdamisoli</name>
    <dbReference type="NCBI Taxonomy" id="1712516"/>
    <lineage>
        <taxon>Bacteria</taxon>
        <taxon>Bacillati</taxon>
        <taxon>Bacillota</taxon>
        <taxon>Bacilli</taxon>
        <taxon>Bacillales</taxon>
        <taxon>Paenibacillaceae</taxon>
        <taxon>Paenibacillus</taxon>
    </lineage>
</organism>
<sequence>MIFEGTIGGVKEDWLTLSLAVPVLAAGITHTPILLSTLLAATDVAAMGTTIPTYYTVTSAAVAEIIMKTGELKGSATEVGQVFVWTTKPTFAQAKNSGARSLDVVLEFQLPNGVTGIDRSVAPDLQSIARYVNGPAKVTNVKQVNFK</sequence>
<dbReference type="RefSeq" id="WP_125653825.1">
    <property type="nucleotide sequence ID" value="NZ_AP019308.1"/>
</dbReference>
<dbReference type="Proteomes" id="UP000275368">
    <property type="component" value="Chromosome"/>
</dbReference>
<evidence type="ECO:0000313" key="2">
    <source>
        <dbReference type="Proteomes" id="UP000275368"/>
    </source>
</evidence>
<gene>
    <name evidence="1" type="ORF">Back11_08230</name>
</gene>
<dbReference type="AlphaFoldDB" id="A0A3G9J6S2"/>
<name>A0A3G9J6S2_9BACL</name>
<accession>A0A3G9J6S2</accession>
<reference evidence="1 2" key="1">
    <citation type="submission" date="2018-11" db="EMBL/GenBank/DDBJ databases">
        <title>Complete genome sequence of Paenibacillus baekrokdamisoli strain KCTC 33723.</title>
        <authorList>
            <person name="Kang S.W."/>
            <person name="Lee K.C."/>
            <person name="Kim K.K."/>
            <person name="Kim J.S."/>
            <person name="Kim D.S."/>
            <person name="Ko S.H."/>
            <person name="Yang S.H."/>
            <person name="Lee J.S."/>
        </authorList>
    </citation>
    <scope>NUCLEOTIDE SEQUENCE [LARGE SCALE GENOMIC DNA]</scope>
    <source>
        <strain evidence="1 2">KCTC 33723</strain>
    </source>
</reference>
<evidence type="ECO:0000313" key="1">
    <source>
        <dbReference type="EMBL" id="BBH19478.1"/>
    </source>
</evidence>
<keyword evidence="2" id="KW-1185">Reference proteome</keyword>